<dbReference type="InterPro" id="IPR000700">
    <property type="entry name" value="PAS-assoc_C"/>
</dbReference>
<dbReference type="PROSITE" id="PS50883">
    <property type="entry name" value="EAL"/>
    <property type="match status" value="1"/>
</dbReference>
<dbReference type="SMART" id="SM00091">
    <property type="entry name" value="PAS"/>
    <property type="match status" value="3"/>
</dbReference>
<dbReference type="InterPro" id="IPR029016">
    <property type="entry name" value="GAF-like_dom_sf"/>
</dbReference>
<feature type="domain" description="PAS" evidence="6">
    <location>
        <begin position="515"/>
        <end position="585"/>
    </location>
</feature>
<evidence type="ECO:0000256" key="2">
    <source>
        <dbReference type="ARBA" id="ARBA00022606"/>
    </source>
</evidence>
<reference evidence="10 11" key="1">
    <citation type="journal article" date="2013" name="Genome Biol.">
        <title>Genomic analysis reveals key aspects of prokaryotic symbiosis in the phototrophic consortium "Chlorochromatium aggregatum".</title>
        <authorList>
            <person name="Liu Z."/>
            <person name="Muller J."/>
            <person name="Li T."/>
            <person name="Alvey R.M."/>
            <person name="Vogl K."/>
            <person name="Frigaard N.U."/>
            <person name="Rockwell N.C."/>
            <person name="Boyd E.S."/>
            <person name="Tomsho L.P."/>
            <person name="Schuster S.C."/>
            <person name="Henke P."/>
            <person name="Rohde M."/>
            <person name="Overmann J."/>
            <person name="Bryant D.A."/>
        </authorList>
    </citation>
    <scope>NUCLEOTIDE SEQUENCE [LARGE SCALE GENOMIC DNA]</scope>
    <source>
        <strain evidence="10">CR</strain>
    </source>
</reference>
<dbReference type="PROSITE" id="PS50113">
    <property type="entry name" value="PAC"/>
    <property type="match status" value="2"/>
</dbReference>
<dbReference type="NCBIfam" id="TIGR00229">
    <property type="entry name" value="sensory_box"/>
    <property type="match status" value="3"/>
</dbReference>
<dbReference type="Pfam" id="PF00360">
    <property type="entry name" value="PHY"/>
    <property type="match status" value="1"/>
</dbReference>
<dbReference type="Pfam" id="PF01590">
    <property type="entry name" value="GAF"/>
    <property type="match status" value="1"/>
</dbReference>
<dbReference type="InterPro" id="IPR013515">
    <property type="entry name" value="Phytochrome_cen-reg"/>
</dbReference>
<evidence type="ECO:0000259" key="7">
    <source>
        <dbReference type="PROSITE" id="PS50113"/>
    </source>
</evidence>
<dbReference type="PANTHER" id="PTHR44757">
    <property type="entry name" value="DIGUANYLATE CYCLASE DGCP"/>
    <property type="match status" value="1"/>
</dbReference>
<dbReference type="Gene3D" id="3.30.70.270">
    <property type="match status" value="1"/>
</dbReference>
<evidence type="ECO:0000313" key="11">
    <source>
        <dbReference type="Proteomes" id="UP000017184"/>
    </source>
</evidence>
<evidence type="ECO:0000256" key="1">
    <source>
        <dbReference type="ARBA" id="ARBA00022543"/>
    </source>
</evidence>
<dbReference type="InterPro" id="IPR035919">
    <property type="entry name" value="EAL_sf"/>
</dbReference>
<dbReference type="PROSITE" id="PS50887">
    <property type="entry name" value="GGDEF"/>
    <property type="match status" value="1"/>
</dbReference>
<dbReference type="Pfam" id="PF13682">
    <property type="entry name" value="CZB"/>
    <property type="match status" value="1"/>
</dbReference>
<dbReference type="KEGG" id="cbx:Cenrod_1152"/>
<dbReference type="SMART" id="SM00086">
    <property type="entry name" value="PAC"/>
    <property type="match status" value="3"/>
</dbReference>
<dbReference type="OrthoDB" id="9813903at2"/>
<evidence type="ECO:0000259" key="6">
    <source>
        <dbReference type="PROSITE" id="PS50112"/>
    </source>
</evidence>
<dbReference type="Gene3D" id="3.30.450.40">
    <property type="match status" value="1"/>
</dbReference>
<dbReference type="PRINTS" id="PR01033">
    <property type="entry name" value="PHYTOCHROME"/>
</dbReference>
<dbReference type="Gene3D" id="3.20.20.450">
    <property type="entry name" value="EAL domain"/>
    <property type="match status" value="1"/>
</dbReference>
<dbReference type="InterPro" id="IPR001633">
    <property type="entry name" value="EAL_dom"/>
</dbReference>
<dbReference type="InterPro" id="IPR043150">
    <property type="entry name" value="Phytochrome_PHY_sf"/>
</dbReference>
<dbReference type="FunFam" id="3.30.70.270:FF:000001">
    <property type="entry name" value="Diguanylate cyclase domain protein"/>
    <property type="match status" value="1"/>
</dbReference>
<keyword evidence="3" id="KW-0157">Chromophore</keyword>
<dbReference type="InterPro" id="IPR001610">
    <property type="entry name" value="PAC"/>
</dbReference>
<name>U5N7F9_9BURK</name>
<feature type="domain" description="Phytochrome chromophore attachment site" evidence="5">
    <location>
        <begin position="152"/>
        <end position="308"/>
    </location>
</feature>
<dbReference type="PANTHER" id="PTHR44757:SF2">
    <property type="entry name" value="BIOFILM ARCHITECTURE MAINTENANCE PROTEIN MBAA"/>
    <property type="match status" value="1"/>
</dbReference>
<dbReference type="HOGENOM" id="CLU_252064_0_0_4"/>
<sequence>MQDFASSLFREALRRCESEPIEFIGAIQSHGVLVAVDAALRVCAVSANFGEVLHIQPEQALGRQVGKVLGEDAWRAILTLGAVPAQNPPAPVLLPFPDGTARGVPLRQAFVHRIGSVRVIEIEAEVIDLSAAQTERDAAARVLNALLAEMGDMELFAGELACQIRTLTGFDRVMVYRFDHQWNGQVIAQSRDESVESFLGHHFPASDIPEPARRLYAKNLVRMLPDRDAPMAALLGGMPGGAGIDLSFSVLRGMSSVHRTYLKNLGVAASLSISLLQHGKLWGLVVCHHRVPKVVPLRMRDNLELIARTAAMRLSAIAFDDSLRFQVELRSVTRDLLAWTQHTADLPDLPTGLLHRMFAAVGAQGLALVTDRETLSFGEAPARPMLGCLRTRLLAQWSGQTPFVTHALAAQHPDLAVYCDSAAGLLAISLDDAGAQLALWFRSEEVRSIEWAGDEQKALVDDEDGPRLEPRSSFARWVQTRRGESDPWDTLQLDAAHTLSMTLGWILARARLRQSERRYRSLIDWSPDALIVHREGRIVYLNPAAVQLFAARSEAELLGSELIEHIHSDHRDATMELLSHMQRDEEAAPLLEGKFLKIDGTVMDVELKGLSITYDGAPAHQMAMRDVTERRIIEDQLRISAHALKSISQGVLIGSVDGKIVSVNDAFARITGYGRNEVVGQDVHLLIGPLTDPNVVTEMDRALAQGGMFHAEMLNHCKDGRPFWNESTMSPVRNAAGTLTHFVGIVRDVTLRKVSEQKIKLAASVFTHAREGIFIAEPDGTIIDINETFTSITGYERDDILGKKPNVLKSGRHESAFYAQMWNELLACGHWQGEIWNKKKNGVIYPEILSISAVAGVDGSLQHYVGLFTDISLIKSHESQLEKLAHFDSLTGLPNRVLLSDRLREAMNRAQRSSTGLAVVNVDLDGFKAINDRYGHEVGDQLLVVVADRIARILREGDTLARFGGDEFVAVFDDVPGVAECVPLLDSLLDAASAPIDVAGYRLQVTASLGVSLFPQSQVVDADMLVRQADQALYKAKQAGKNLYHIFDADQDRSVRDHHECVNRLVYALRNGEFVLYYQPKVNMRTGQVLGVEALIRWQHPHRGLLAPGLFLPEIENHPLAVQLGEWVIDTALAQAQEWLKSGLDLHVSVNVGAIQLQQVGFVDRLRELLAAHPEVGPHHLEIEVLETSALEDTRVVTQVIEQCHQLGVRFALDDFGTGYSSLTYLKRLPVSVLKIDQSFVRGMLDDSDDLSILDGVLGLALAFRRAVIAEGVETVAHGAMLLQLGCDMGQGYGIARPMPAAAVPDWVQTWRMDPSWMHLHVLDRRDLPLLYAAADHRAWVIRLEKYVQDTSGDPPLLNPFECRFGRWLSGEGRYQHAHKACFDRIVHLHRKVHTLGAAICFHHDKGSNAEAQELLPELYGLRDALLDELSRLVRHS</sequence>
<dbReference type="SMART" id="SM00052">
    <property type="entry name" value="EAL"/>
    <property type="match status" value="1"/>
</dbReference>
<dbReference type="InterPro" id="IPR013654">
    <property type="entry name" value="PAS_2"/>
</dbReference>
<dbReference type="GO" id="GO:0003824">
    <property type="term" value="F:catalytic activity"/>
    <property type="evidence" value="ECO:0007669"/>
    <property type="project" value="UniProtKB-ARBA"/>
</dbReference>
<dbReference type="InterPro" id="IPR043128">
    <property type="entry name" value="Rev_trsase/Diguanyl_cyclase"/>
</dbReference>
<dbReference type="EMBL" id="CP004885">
    <property type="protein sequence ID" value="AGX87245.1"/>
    <property type="molecule type" value="Genomic_DNA"/>
</dbReference>
<dbReference type="InterPro" id="IPR016132">
    <property type="entry name" value="Phyto_chromo_attachment"/>
</dbReference>
<accession>U5N7F9</accession>
<dbReference type="GO" id="GO:0009881">
    <property type="term" value="F:photoreceptor activity"/>
    <property type="evidence" value="ECO:0007669"/>
    <property type="project" value="UniProtKB-KW"/>
</dbReference>
<dbReference type="NCBIfam" id="TIGR00254">
    <property type="entry name" value="GGDEF"/>
    <property type="match status" value="1"/>
</dbReference>
<dbReference type="InterPro" id="IPR035965">
    <property type="entry name" value="PAS-like_dom_sf"/>
</dbReference>
<keyword evidence="2" id="KW-0716">Sensory transduction</keyword>
<dbReference type="SUPFAM" id="SSF55781">
    <property type="entry name" value="GAF domain-like"/>
    <property type="match status" value="2"/>
</dbReference>
<keyword evidence="11" id="KW-1185">Reference proteome</keyword>
<feature type="domain" description="EAL" evidence="8">
    <location>
        <begin position="1058"/>
        <end position="1312"/>
    </location>
</feature>
<dbReference type="eggNOG" id="COG5001">
    <property type="taxonomic scope" value="Bacteria"/>
</dbReference>
<evidence type="ECO:0000313" key="10">
    <source>
        <dbReference type="EMBL" id="AGX87245.1"/>
    </source>
</evidence>
<feature type="domain" description="PAC" evidence="7">
    <location>
        <begin position="831"/>
        <end position="883"/>
    </location>
</feature>
<dbReference type="SMART" id="SM00267">
    <property type="entry name" value="GGDEF"/>
    <property type="match status" value="1"/>
</dbReference>
<dbReference type="Gene3D" id="3.30.450.270">
    <property type="match status" value="1"/>
</dbReference>
<dbReference type="Pfam" id="PF13426">
    <property type="entry name" value="PAS_9"/>
    <property type="match status" value="2"/>
</dbReference>
<dbReference type="InterPro" id="IPR001294">
    <property type="entry name" value="Phytochrome"/>
</dbReference>
<dbReference type="GO" id="GO:0006355">
    <property type="term" value="P:regulation of DNA-templated transcription"/>
    <property type="evidence" value="ECO:0007669"/>
    <property type="project" value="InterPro"/>
</dbReference>
<dbReference type="eggNOG" id="COG4251">
    <property type="taxonomic scope" value="Bacteria"/>
</dbReference>
<feature type="domain" description="PAS" evidence="6">
    <location>
        <begin position="755"/>
        <end position="803"/>
    </location>
</feature>
<dbReference type="GO" id="GO:0009584">
    <property type="term" value="P:detection of visible light"/>
    <property type="evidence" value="ECO:0007669"/>
    <property type="project" value="InterPro"/>
</dbReference>
<dbReference type="InterPro" id="IPR025991">
    <property type="entry name" value="Chemoreceptor_zinc-bind_dom"/>
</dbReference>
<dbReference type="STRING" id="946483.Cenrod_1152"/>
<organism evidence="10 11">
    <name type="scientific">Candidatus Symbiobacter mobilis CR</name>
    <dbReference type="NCBI Taxonomy" id="946483"/>
    <lineage>
        <taxon>Bacteria</taxon>
        <taxon>Pseudomonadati</taxon>
        <taxon>Pseudomonadota</taxon>
        <taxon>Betaproteobacteria</taxon>
        <taxon>Burkholderiales</taxon>
        <taxon>Comamonadaceae</taxon>
    </lineage>
</organism>
<evidence type="ECO:0000259" key="5">
    <source>
        <dbReference type="PROSITE" id="PS50046"/>
    </source>
</evidence>
<feature type="domain" description="GGDEF" evidence="9">
    <location>
        <begin position="915"/>
        <end position="1049"/>
    </location>
</feature>
<dbReference type="PROSITE" id="PS50046">
    <property type="entry name" value="PHYTOCHROME_2"/>
    <property type="match status" value="1"/>
</dbReference>
<dbReference type="SUPFAM" id="SSF55073">
    <property type="entry name" value="Nucleotide cyclase"/>
    <property type="match status" value="1"/>
</dbReference>
<dbReference type="InterPro" id="IPR003018">
    <property type="entry name" value="GAF"/>
</dbReference>
<dbReference type="InterPro" id="IPR029787">
    <property type="entry name" value="Nucleotide_cyclase"/>
</dbReference>
<gene>
    <name evidence="10" type="ORF">Cenrod_1152</name>
</gene>
<dbReference type="CDD" id="cd01949">
    <property type="entry name" value="GGDEF"/>
    <property type="match status" value="1"/>
</dbReference>
<dbReference type="InterPro" id="IPR000014">
    <property type="entry name" value="PAS"/>
</dbReference>
<dbReference type="SUPFAM" id="SSF141868">
    <property type="entry name" value="EAL domain-like"/>
    <property type="match status" value="1"/>
</dbReference>
<dbReference type="Pfam" id="PF00563">
    <property type="entry name" value="EAL"/>
    <property type="match status" value="1"/>
</dbReference>
<keyword evidence="1" id="KW-0600">Photoreceptor protein</keyword>
<evidence type="ECO:0000256" key="4">
    <source>
        <dbReference type="ARBA" id="ARBA00023170"/>
    </source>
</evidence>
<evidence type="ECO:0000259" key="9">
    <source>
        <dbReference type="PROSITE" id="PS50887"/>
    </source>
</evidence>
<dbReference type="Gene3D" id="3.30.450.20">
    <property type="entry name" value="PAS domain"/>
    <property type="match status" value="4"/>
</dbReference>
<dbReference type="eggNOG" id="COG2202">
    <property type="taxonomic scope" value="Bacteria"/>
</dbReference>
<dbReference type="Pfam" id="PF13188">
    <property type="entry name" value="PAS_8"/>
    <property type="match status" value="1"/>
</dbReference>
<feature type="domain" description="PAS" evidence="6">
    <location>
        <begin position="642"/>
        <end position="706"/>
    </location>
</feature>
<dbReference type="CDD" id="cd00130">
    <property type="entry name" value="PAS"/>
    <property type="match status" value="3"/>
</dbReference>
<proteinExistence type="predicted"/>
<dbReference type="SMART" id="SM00065">
    <property type="entry name" value="GAF"/>
    <property type="match status" value="1"/>
</dbReference>
<keyword evidence="4" id="KW-0675">Receptor</keyword>
<dbReference type="Proteomes" id="UP000017184">
    <property type="component" value="Chromosome"/>
</dbReference>
<dbReference type="PATRIC" id="fig|946483.4.peg.1154"/>
<dbReference type="Pfam" id="PF08446">
    <property type="entry name" value="PAS_2"/>
    <property type="match status" value="1"/>
</dbReference>
<evidence type="ECO:0000259" key="8">
    <source>
        <dbReference type="PROSITE" id="PS50883"/>
    </source>
</evidence>
<dbReference type="PROSITE" id="PS50112">
    <property type="entry name" value="PAS"/>
    <property type="match status" value="3"/>
</dbReference>
<dbReference type="CDD" id="cd01948">
    <property type="entry name" value="EAL"/>
    <property type="match status" value="1"/>
</dbReference>
<dbReference type="SUPFAM" id="SSF55785">
    <property type="entry name" value="PYP-like sensor domain (PAS domain)"/>
    <property type="match status" value="4"/>
</dbReference>
<dbReference type="Gene3D" id="1.20.120.30">
    <property type="entry name" value="Aspartate receptor, ligand-binding domain"/>
    <property type="match status" value="1"/>
</dbReference>
<dbReference type="InterPro" id="IPR000160">
    <property type="entry name" value="GGDEF_dom"/>
</dbReference>
<protein>
    <submittedName>
        <fullName evidence="10">Bacteriophytochrome</fullName>
    </submittedName>
</protein>
<dbReference type="RefSeq" id="WP_022772063.1">
    <property type="nucleotide sequence ID" value="NC_022576.1"/>
</dbReference>
<dbReference type="Pfam" id="PF00990">
    <property type="entry name" value="GGDEF"/>
    <property type="match status" value="1"/>
</dbReference>
<evidence type="ECO:0000256" key="3">
    <source>
        <dbReference type="ARBA" id="ARBA00022991"/>
    </source>
</evidence>
<feature type="domain" description="PAC" evidence="7">
    <location>
        <begin position="707"/>
        <end position="761"/>
    </location>
</feature>
<dbReference type="InterPro" id="IPR052155">
    <property type="entry name" value="Biofilm_reg_signaling"/>
</dbReference>